<keyword evidence="1" id="KW-0812">Transmembrane</keyword>
<proteinExistence type="predicted"/>
<dbReference type="PROSITE" id="PS51257">
    <property type="entry name" value="PROKAR_LIPOPROTEIN"/>
    <property type="match status" value="1"/>
</dbReference>
<dbReference type="RefSeq" id="WP_170207940.1">
    <property type="nucleotide sequence ID" value="NZ_BAAATB010000004.1"/>
</dbReference>
<comment type="caution">
    <text evidence="2">The sequence shown here is derived from an EMBL/GenBank/DDBJ whole genome shotgun (WGS) entry which is preliminary data.</text>
</comment>
<evidence type="ECO:0000256" key="1">
    <source>
        <dbReference type="SAM" id="Phobius"/>
    </source>
</evidence>
<organism evidence="2 3">
    <name type="scientific">Rarobacter incanus</name>
    <dbReference type="NCBI Taxonomy" id="153494"/>
    <lineage>
        <taxon>Bacteria</taxon>
        <taxon>Bacillati</taxon>
        <taxon>Actinomycetota</taxon>
        <taxon>Actinomycetes</taxon>
        <taxon>Micrococcales</taxon>
        <taxon>Rarobacteraceae</taxon>
        <taxon>Rarobacter</taxon>
    </lineage>
</organism>
<reference evidence="2 3" key="1">
    <citation type="submission" date="2019-06" db="EMBL/GenBank/DDBJ databases">
        <title>Sequencing the genomes of 1000 actinobacteria strains.</title>
        <authorList>
            <person name="Klenk H.-P."/>
        </authorList>
    </citation>
    <scope>NUCLEOTIDE SEQUENCE [LARGE SCALE GENOMIC DNA]</scope>
    <source>
        <strain evidence="2 3">DSM 10596</strain>
    </source>
</reference>
<name>A0A542SQV8_9MICO</name>
<sequence length="341" mass="35480">MRGVPPANQAPGAVRAIASAIDAGVAACVAAACLSLPVRGLGTVVAVAVGAGYAVLLGVAGWSPGRALMRLRLVDSHTGMPVGAFRASGRTILLVVAPWVMVSALRDPDGIGWHDRMLACVTIVASNATRHRFPNEAAAPPTARAPICADPRSGDSNLAPPGEGACAADALAPGTKAPAQYRPPCEFSEQSGPPPAPVIRGSDVDHFEVAAGATVVASPHGRETPTWELRSAAGESIVVAGPTIVGRCPRAAPGAHNTVRLHDPERSVSRNHVLLLPGRRGLWACDIGSTNGTRIHRKGGETVPCMQSVRVKVDPHDVVEIGDHMFRLHRAISREQHHVDQ</sequence>
<gene>
    <name evidence="2" type="ORF">FB389_1717</name>
</gene>
<dbReference type="Proteomes" id="UP000316181">
    <property type="component" value="Unassembled WGS sequence"/>
</dbReference>
<dbReference type="AlphaFoldDB" id="A0A542SQV8"/>
<protein>
    <submittedName>
        <fullName evidence="2">RDD family protein</fullName>
    </submittedName>
</protein>
<feature type="transmembrane region" description="Helical" evidence="1">
    <location>
        <begin position="12"/>
        <end position="38"/>
    </location>
</feature>
<evidence type="ECO:0000313" key="2">
    <source>
        <dbReference type="EMBL" id="TQK77009.1"/>
    </source>
</evidence>
<keyword evidence="1" id="KW-0472">Membrane</keyword>
<dbReference type="InterPro" id="IPR008984">
    <property type="entry name" value="SMAD_FHA_dom_sf"/>
</dbReference>
<dbReference type="Gene3D" id="2.60.200.20">
    <property type="match status" value="1"/>
</dbReference>
<feature type="transmembrane region" description="Helical" evidence="1">
    <location>
        <begin position="44"/>
        <end position="62"/>
    </location>
</feature>
<dbReference type="CDD" id="cd00060">
    <property type="entry name" value="FHA"/>
    <property type="match status" value="1"/>
</dbReference>
<keyword evidence="1" id="KW-1133">Transmembrane helix</keyword>
<dbReference type="SUPFAM" id="SSF49879">
    <property type="entry name" value="SMAD/FHA domain"/>
    <property type="match status" value="1"/>
</dbReference>
<keyword evidence="3" id="KW-1185">Reference proteome</keyword>
<evidence type="ECO:0000313" key="3">
    <source>
        <dbReference type="Proteomes" id="UP000316181"/>
    </source>
</evidence>
<dbReference type="EMBL" id="VFNV01000001">
    <property type="protein sequence ID" value="TQK77009.1"/>
    <property type="molecule type" value="Genomic_DNA"/>
</dbReference>
<accession>A0A542SQV8</accession>